<evidence type="ECO:0000256" key="1">
    <source>
        <dbReference type="ARBA" id="ARBA00004236"/>
    </source>
</evidence>
<dbReference type="SUPFAM" id="SSF53448">
    <property type="entry name" value="Nucleotide-diphospho-sugar transferases"/>
    <property type="match status" value="1"/>
</dbReference>
<feature type="domain" description="Glycosyltransferase 2-like" evidence="6">
    <location>
        <begin position="5"/>
        <end position="120"/>
    </location>
</feature>
<accession>A0ABW7MX34</accession>
<evidence type="ECO:0000256" key="4">
    <source>
        <dbReference type="ARBA" id="ARBA00022679"/>
    </source>
</evidence>
<comment type="caution">
    <text evidence="7">The sequence shown here is derived from an EMBL/GenBank/DDBJ whole genome shotgun (WGS) entry which is preliminary data.</text>
</comment>
<keyword evidence="2" id="KW-1003">Cell membrane</keyword>
<comment type="subcellular location">
    <subcellularLocation>
        <location evidence="1">Cell membrane</location>
    </subcellularLocation>
</comment>
<dbReference type="Pfam" id="PF00535">
    <property type="entry name" value="Glycos_transf_2"/>
    <property type="match status" value="1"/>
</dbReference>
<keyword evidence="5" id="KW-0472">Membrane</keyword>
<dbReference type="InterPro" id="IPR026461">
    <property type="entry name" value="Trfase_2_rSAM/seldom_assoc"/>
</dbReference>
<evidence type="ECO:0000313" key="7">
    <source>
        <dbReference type="EMBL" id="MFH6771120.1"/>
    </source>
</evidence>
<dbReference type="EMBL" id="JBAWKB010000001">
    <property type="protein sequence ID" value="MFH6771120.1"/>
    <property type="molecule type" value="Genomic_DNA"/>
</dbReference>
<dbReference type="PANTHER" id="PTHR43646">
    <property type="entry name" value="GLYCOSYLTRANSFERASE"/>
    <property type="match status" value="1"/>
</dbReference>
<proteinExistence type="predicted"/>
<dbReference type="NCBIfam" id="TIGR04283">
    <property type="entry name" value="glyco_like_mftF"/>
    <property type="match status" value="1"/>
</dbReference>
<name>A0ABW7MX34_9FLAO</name>
<dbReference type="Gene3D" id="3.90.550.10">
    <property type="entry name" value="Spore Coat Polysaccharide Biosynthesis Protein SpsA, Chain A"/>
    <property type="match status" value="1"/>
</dbReference>
<evidence type="ECO:0000256" key="2">
    <source>
        <dbReference type="ARBA" id="ARBA00022475"/>
    </source>
</evidence>
<dbReference type="Proteomes" id="UP001610100">
    <property type="component" value="Unassembled WGS sequence"/>
</dbReference>
<sequence>MIKISIIIPVLNEVNTIPKLLEHLTQNISNPKTTELIFVDGGSDDDTLKLLKNTQNIHVFNSEKGRAKQMNLGARKAQGEILYFLHADSLPPKNFDHLILNEVSKGNKAGCFKMKFDSNHFWLKLAGWLTQLPFPACRGGDQSLFVTKTLFNDVGGYDETFFIYEDNDLIRKLYKRKSFVVINKWLITSARTYRSHGVWKLQYYYAVIHLKKFFGASAMHLNEYYKKHVLQS</sequence>
<evidence type="ECO:0000313" key="8">
    <source>
        <dbReference type="Proteomes" id="UP001610100"/>
    </source>
</evidence>
<evidence type="ECO:0000256" key="3">
    <source>
        <dbReference type="ARBA" id="ARBA00022676"/>
    </source>
</evidence>
<evidence type="ECO:0000259" key="6">
    <source>
        <dbReference type="Pfam" id="PF00535"/>
    </source>
</evidence>
<reference evidence="7 8" key="1">
    <citation type="submission" date="2024-02" db="EMBL/GenBank/DDBJ databases">
        <title>A Gaetbulibacter species isolated from tidal flats and genomic insights of their niches.</title>
        <authorList>
            <person name="Ye Y."/>
        </authorList>
    </citation>
    <scope>NUCLEOTIDE SEQUENCE [LARGE SCALE GENOMIC DNA]</scope>
    <source>
        <strain evidence="7 8">KYW382</strain>
    </source>
</reference>
<evidence type="ECO:0000256" key="5">
    <source>
        <dbReference type="ARBA" id="ARBA00023136"/>
    </source>
</evidence>
<organism evidence="7 8">
    <name type="scientific">Gaetbulibacter aestuarii</name>
    <dbReference type="NCBI Taxonomy" id="1502358"/>
    <lineage>
        <taxon>Bacteria</taxon>
        <taxon>Pseudomonadati</taxon>
        <taxon>Bacteroidota</taxon>
        <taxon>Flavobacteriia</taxon>
        <taxon>Flavobacteriales</taxon>
        <taxon>Flavobacteriaceae</taxon>
        <taxon>Gaetbulibacter</taxon>
    </lineage>
</organism>
<dbReference type="InterPro" id="IPR029044">
    <property type="entry name" value="Nucleotide-diphossugar_trans"/>
</dbReference>
<keyword evidence="3" id="KW-0328">Glycosyltransferase</keyword>
<dbReference type="PANTHER" id="PTHR43646:SF2">
    <property type="entry name" value="GLYCOSYLTRANSFERASE 2-LIKE DOMAIN-CONTAINING PROTEIN"/>
    <property type="match status" value="1"/>
</dbReference>
<dbReference type="CDD" id="cd02522">
    <property type="entry name" value="GT_2_like_a"/>
    <property type="match status" value="1"/>
</dbReference>
<dbReference type="RefSeq" id="WP_344740035.1">
    <property type="nucleotide sequence ID" value="NZ_BAABAY010000001.1"/>
</dbReference>
<protein>
    <submittedName>
        <fullName evidence="7">TIGR04283 family arsenosugar biosynthesis glycosyltransferase</fullName>
    </submittedName>
</protein>
<gene>
    <name evidence="7" type="ORF">V8G58_04170</name>
</gene>
<keyword evidence="8" id="KW-1185">Reference proteome</keyword>
<dbReference type="InterPro" id="IPR001173">
    <property type="entry name" value="Glyco_trans_2-like"/>
</dbReference>
<keyword evidence="4" id="KW-0808">Transferase</keyword>